<evidence type="ECO:0000256" key="1">
    <source>
        <dbReference type="ARBA" id="ARBA00012513"/>
    </source>
</evidence>
<evidence type="ECO:0000259" key="7">
    <source>
        <dbReference type="PROSITE" id="PS51146"/>
    </source>
</evidence>
<evidence type="ECO:0000256" key="5">
    <source>
        <dbReference type="ARBA" id="ARBA00022777"/>
    </source>
</evidence>
<evidence type="ECO:0000313" key="8">
    <source>
        <dbReference type="EMBL" id="TSJ75808.1"/>
    </source>
</evidence>
<dbReference type="PRINTS" id="PR01874">
    <property type="entry name" value="DNAREPAIRADA"/>
</dbReference>
<dbReference type="SUPFAM" id="SSF52540">
    <property type="entry name" value="P-loop containing nucleoside triphosphate hydrolases"/>
    <property type="match status" value="2"/>
</dbReference>
<accession>A0A556QGQ0</accession>
<dbReference type="InterPro" id="IPR027417">
    <property type="entry name" value="P-loop_NTPase"/>
</dbReference>
<dbReference type="InterPro" id="IPR051347">
    <property type="entry name" value="Circadian_clock_KaiC-rel"/>
</dbReference>
<dbReference type="RefSeq" id="WP_144354081.1">
    <property type="nucleotide sequence ID" value="NZ_CBCRVV010000004.1"/>
</dbReference>
<dbReference type="Gene3D" id="3.40.50.300">
    <property type="entry name" value="P-loop containing nucleotide triphosphate hydrolases"/>
    <property type="match status" value="2"/>
</dbReference>
<evidence type="ECO:0000256" key="6">
    <source>
        <dbReference type="ARBA" id="ARBA00022801"/>
    </source>
</evidence>
<dbReference type="PIRSF" id="PIRSF039117">
    <property type="entry name" value="KaiC"/>
    <property type="match status" value="1"/>
</dbReference>
<dbReference type="InterPro" id="IPR014774">
    <property type="entry name" value="KaiC-like_dom"/>
</dbReference>
<dbReference type="InterPro" id="IPR010624">
    <property type="entry name" value="KaiC_dom"/>
</dbReference>
<dbReference type="EC" id="2.7.11.1" evidence="1"/>
<dbReference type="PROSITE" id="PS51146">
    <property type="entry name" value="KAIC"/>
    <property type="match status" value="2"/>
</dbReference>
<sequence>MNSTHEPHNCPTGIEGLDEILKGGLPLNRLYLLKGDPGVGKTTLALQFLLQGIRLGEKGLYITLSETRDEINAVAASHHWDLSGLDIFELSALEHQLAHEAQNTVFHPSEIELNKTTDIILKRIEDVKPKRLVIDSLSELRLLSDTPFRYRRQMLALKQFFSQRDVTVMVLDDHAAGEGGGDLHVQSIAHGVITIEQLASDYGAERRRVKINKLRGVNFVGGFHDAAIVQGGVTVFPRLVASDHEASFKPGRISSGIAELDSLVGGGLDYGTSCLLLGPAGTGKSTIALQFVVNTAARGEKVTLCLFEETAHTLFERAELIKIPVRQYVDSGMIEIMQVDPVELTPGEFVHRLKQRVQKEGVRLVVIDSLNSYLQAMPNVKFLNIQLHELLSFFSRHGVVSLMTVAQHGIVGQMNTPIDLTYLADTVMLLRYFEQEGRIRKAISVVKKRMGSHEDFIREFKFDQNGIRVGEPLEKFHGVLTGVPTFEGKSSDMLPEH</sequence>
<dbReference type="AlphaFoldDB" id="A0A556QGQ0"/>
<keyword evidence="4" id="KW-0677">Repeat</keyword>
<dbReference type="SMART" id="SM00382">
    <property type="entry name" value="AAA"/>
    <property type="match status" value="2"/>
</dbReference>
<evidence type="ECO:0000313" key="9">
    <source>
        <dbReference type="Proteomes" id="UP000315648"/>
    </source>
</evidence>
<comment type="caution">
    <text evidence="8">The sequence shown here is derived from an EMBL/GenBank/DDBJ whole genome shotgun (WGS) entry which is preliminary data.</text>
</comment>
<evidence type="ECO:0000256" key="2">
    <source>
        <dbReference type="ARBA" id="ARBA00022553"/>
    </source>
</evidence>
<dbReference type="CDD" id="cd19488">
    <property type="entry name" value="KaiC-like_N"/>
    <property type="match status" value="1"/>
</dbReference>
<organism evidence="8 9">
    <name type="scientific">Rariglobus hedericola</name>
    <dbReference type="NCBI Taxonomy" id="2597822"/>
    <lineage>
        <taxon>Bacteria</taxon>
        <taxon>Pseudomonadati</taxon>
        <taxon>Verrucomicrobiota</taxon>
        <taxon>Opitutia</taxon>
        <taxon>Opitutales</taxon>
        <taxon>Opitutaceae</taxon>
        <taxon>Rariglobus</taxon>
    </lineage>
</organism>
<protein>
    <recommendedName>
        <fullName evidence="1">non-specific serine/threonine protein kinase</fullName>
        <ecNumber evidence="1">2.7.11.1</ecNumber>
    </recommendedName>
</protein>
<keyword evidence="2" id="KW-0597">Phosphoprotein</keyword>
<keyword evidence="3" id="KW-0808">Transferase</keyword>
<keyword evidence="6" id="KW-0378">Hydrolase</keyword>
<dbReference type="GO" id="GO:0005524">
    <property type="term" value="F:ATP binding"/>
    <property type="evidence" value="ECO:0007669"/>
    <property type="project" value="InterPro"/>
</dbReference>
<dbReference type="PANTHER" id="PTHR42926:SF1">
    <property type="entry name" value="CIRCADIAN CLOCK OSCILLATOR PROTEIN KAIC 1"/>
    <property type="match status" value="1"/>
</dbReference>
<reference evidence="8 9" key="1">
    <citation type="submission" date="2019-07" db="EMBL/GenBank/DDBJ databases">
        <title>Description of 53C-WASEF.</title>
        <authorList>
            <person name="Pitt A."/>
            <person name="Hahn M.W."/>
        </authorList>
    </citation>
    <scope>NUCLEOTIDE SEQUENCE [LARGE SCALE GENOMIC DNA]</scope>
    <source>
        <strain evidence="8 9">53C-WASEF</strain>
    </source>
</reference>
<dbReference type="GO" id="GO:0004674">
    <property type="term" value="F:protein serine/threonine kinase activity"/>
    <property type="evidence" value="ECO:0007669"/>
    <property type="project" value="UniProtKB-EC"/>
</dbReference>
<dbReference type="PANTHER" id="PTHR42926">
    <property type="match status" value="1"/>
</dbReference>
<gene>
    <name evidence="8" type="ORF">FPL22_16235</name>
</gene>
<dbReference type="EMBL" id="VMBG01000003">
    <property type="protein sequence ID" value="TSJ75808.1"/>
    <property type="molecule type" value="Genomic_DNA"/>
</dbReference>
<keyword evidence="5" id="KW-0418">Kinase</keyword>
<name>A0A556QGQ0_9BACT</name>
<proteinExistence type="predicted"/>
<dbReference type="OrthoDB" id="9783783at2"/>
<dbReference type="InterPro" id="IPR030665">
    <property type="entry name" value="KaiC"/>
</dbReference>
<dbReference type="Pfam" id="PF06745">
    <property type="entry name" value="ATPase"/>
    <property type="match status" value="2"/>
</dbReference>
<feature type="domain" description="KaiC" evidence="7">
    <location>
        <begin position="251"/>
        <end position="483"/>
    </location>
</feature>
<feature type="domain" description="KaiC" evidence="7">
    <location>
        <begin position="8"/>
        <end position="249"/>
    </location>
</feature>
<dbReference type="InterPro" id="IPR003593">
    <property type="entry name" value="AAA+_ATPase"/>
</dbReference>
<keyword evidence="9" id="KW-1185">Reference proteome</keyword>
<dbReference type="Proteomes" id="UP000315648">
    <property type="component" value="Unassembled WGS sequence"/>
</dbReference>
<evidence type="ECO:0000256" key="3">
    <source>
        <dbReference type="ARBA" id="ARBA00022679"/>
    </source>
</evidence>
<evidence type="ECO:0000256" key="4">
    <source>
        <dbReference type="ARBA" id="ARBA00022737"/>
    </source>
</evidence>
<dbReference type="GO" id="GO:0016787">
    <property type="term" value="F:hydrolase activity"/>
    <property type="evidence" value="ECO:0007669"/>
    <property type="project" value="UniProtKB-KW"/>
</dbReference>